<dbReference type="GO" id="GO:0046475">
    <property type="term" value="P:glycerophospholipid catabolic process"/>
    <property type="evidence" value="ECO:0007669"/>
    <property type="project" value="TreeGrafter"/>
</dbReference>
<dbReference type="InterPro" id="IPR041847">
    <property type="entry name" value="C2_cPLA2"/>
</dbReference>
<evidence type="ECO:0000256" key="11">
    <source>
        <dbReference type="PROSITE-ProRule" id="PRU00555"/>
    </source>
</evidence>
<evidence type="ECO:0000256" key="13">
    <source>
        <dbReference type="SAM" id="MobiDB-lite"/>
    </source>
</evidence>
<feature type="compositionally biased region" description="Polar residues" evidence="13">
    <location>
        <begin position="847"/>
        <end position="862"/>
    </location>
</feature>
<dbReference type="SMART" id="SM00022">
    <property type="entry name" value="PLAc"/>
    <property type="match status" value="1"/>
</dbReference>
<evidence type="ECO:0000313" key="16">
    <source>
        <dbReference type="EMBL" id="KAJ8377540.1"/>
    </source>
</evidence>
<evidence type="ECO:0000256" key="4">
    <source>
        <dbReference type="ARBA" id="ARBA00022490"/>
    </source>
</evidence>
<dbReference type="Proteomes" id="UP001221898">
    <property type="component" value="Unassembled WGS sequence"/>
</dbReference>
<evidence type="ECO:0000256" key="10">
    <source>
        <dbReference type="ARBA" id="ARBA00023136"/>
    </source>
</evidence>
<dbReference type="InterPro" id="IPR000008">
    <property type="entry name" value="C2_dom"/>
</dbReference>
<feature type="region of interest" description="Disordered" evidence="13">
    <location>
        <begin position="784"/>
        <end position="803"/>
    </location>
</feature>
<dbReference type="FunFam" id="2.60.40.150:FF:000030">
    <property type="entry name" value="Phospholipase A2"/>
    <property type="match status" value="1"/>
</dbReference>
<organism evidence="16 17">
    <name type="scientific">Aldrovandia affinis</name>
    <dbReference type="NCBI Taxonomy" id="143900"/>
    <lineage>
        <taxon>Eukaryota</taxon>
        <taxon>Metazoa</taxon>
        <taxon>Chordata</taxon>
        <taxon>Craniata</taxon>
        <taxon>Vertebrata</taxon>
        <taxon>Euteleostomi</taxon>
        <taxon>Actinopterygii</taxon>
        <taxon>Neopterygii</taxon>
        <taxon>Teleostei</taxon>
        <taxon>Notacanthiformes</taxon>
        <taxon>Halosauridae</taxon>
        <taxon>Aldrovandia</taxon>
    </lineage>
</organism>
<keyword evidence="5 12" id="KW-0479">Metal-binding</keyword>
<sequence length="889" mass="100568">MYARVSQMVGQVLPLLSVAFLRQQERSRKKPELMEESWREVDRYRNVTVKVLRATNISKQDILSESDCYVRLSLPTASSRTYRTRTVPNSRFPEWNEAFHFRVHSHVKNILELNVCDRDWLTFDDICSTVLFDLCNLTPGQRERKLFTLGPQDEDELWVEFEMDESEEPPGAYITNGVLVAGPLSLLEVKVEEPSKENEPGDLVLKVSGAYEEEQLLLGASSVVQPTRFHINRDLEAELEVLRLQVPYRCSPVFQSGEVKQKREDEYSKETKEASGRTMVQLWSLSDDQQMTLSVPVGQDEIDLQLKTKDCSEDLDVRLGFDIPVEEKLFLEKRRGMVSRALQDALNLPSAPEPHQVPVVAVVGSGGGSRAMTSLCGSLKGLQKLRLLNTVSYITGVSGSTWALCSLYAYPNWSQEDLEAPLSELKAEISKSAMAIFSLGQLAYYVEELQKKAQDGQLVSFIDVLGLSFEYLIHGKENLSTLSSQQRAVAKGQNPFPIYAAVNMKNSINGSPAISEWCEFSPYEVGIPKYGGFVRTEDFGSEFYMGHLIKRHKEMRIGFLLGMWSSFLSGNVKLVVRRLLGSVPSWITGLGEDVHNTDEQHPHRSSALHTYFIEPVGDLAEMLDDLLTERPIINHSYNFLRGFNLHWNYSKNDGFLTGKDTHLDSFPNSLTPSDSKLHLVDSGFAINAGFPPVMRPQRHVDLILSFNYSWTEDQFQVLKRTAQYCADRRLPFPHIDFSELEGQALRECYLFKDDHNPKAPIVLHFPLTNTSFREYRAPGVRRVGEAELRGGDTDVESSSSPYRTLNLTYTPEEFEQLVGLTAYNVTNNKETILQALRLALQRHTAEGETTQVEKNTPEGETTQVEKHTPEGETAQAHKHTPTAEPKIRL</sequence>
<evidence type="ECO:0000313" key="17">
    <source>
        <dbReference type="Proteomes" id="UP001221898"/>
    </source>
</evidence>
<dbReference type="GO" id="GO:0016020">
    <property type="term" value="C:membrane"/>
    <property type="evidence" value="ECO:0007669"/>
    <property type="project" value="UniProtKB-SubCell"/>
</dbReference>
<name>A0AAD7W2S3_9TELE</name>
<dbReference type="PROSITE" id="PS51210">
    <property type="entry name" value="PLA2C"/>
    <property type="match status" value="1"/>
</dbReference>
<comment type="caution">
    <text evidence="16">The sequence shown here is derived from an EMBL/GenBank/DDBJ whole genome shotgun (WGS) entry which is preliminary data.</text>
</comment>
<dbReference type="EC" id="3.1.1.4" evidence="3 12"/>
<evidence type="ECO:0000256" key="8">
    <source>
        <dbReference type="ARBA" id="ARBA00022963"/>
    </source>
</evidence>
<dbReference type="Pfam" id="PF01735">
    <property type="entry name" value="PLA2_B"/>
    <property type="match status" value="1"/>
</dbReference>
<evidence type="ECO:0000256" key="12">
    <source>
        <dbReference type="RuleBase" id="RU362102"/>
    </source>
</evidence>
<proteinExistence type="predicted"/>
<comment type="domain">
    <text evidence="12">The N-terminal C2 domain associates with lipid membranes upon calcium binding.</text>
</comment>
<feature type="domain" description="PLA2c" evidence="15">
    <location>
        <begin position="310"/>
        <end position="874"/>
    </location>
</feature>
<dbReference type="Pfam" id="PF00168">
    <property type="entry name" value="C2"/>
    <property type="match status" value="1"/>
</dbReference>
<keyword evidence="9 11" id="KW-0443">Lipid metabolism</keyword>
<dbReference type="InterPro" id="IPR035892">
    <property type="entry name" value="C2_domain_sf"/>
</dbReference>
<dbReference type="PROSITE" id="PS50004">
    <property type="entry name" value="C2"/>
    <property type="match status" value="1"/>
</dbReference>
<dbReference type="InterPro" id="IPR040723">
    <property type="entry name" value="cPLA2_C2"/>
</dbReference>
<keyword evidence="8 11" id="KW-0442">Lipid degradation</keyword>
<keyword evidence="6 11" id="KW-0378">Hydrolase</keyword>
<comment type="catalytic activity">
    <reaction evidence="12">
        <text>a 1,2-diacyl-sn-glycero-3-phosphocholine + H2O = a 1-acyl-sn-glycero-3-phosphocholine + a fatty acid + H(+)</text>
        <dbReference type="Rhea" id="RHEA:15801"/>
        <dbReference type="ChEBI" id="CHEBI:15377"/>
        <dbReference type="ChEBI" id="CHEBI:15378"/>
        <dbReference type="ChEBI" id="CHEBI:28868"/>
        <dbReference type="ChEBI" id="CHEBI:57643"/>
        <dbReference type="ChEBI" id="CHEBI:58168"/>
        <dbReference type="EC" id="3.1.1.4"/>
    </reaction>
</comment>
<accession>A0AAD7W2S3</accession>
<dbReference type="SMART" id="SM00239">
    <property type="entry name" value="C2"/>
    <property type="match status" value="1"/>
</dbReference>
<evidence type="ECO:0000256" key="6">
    <source>
        <dbReference type="ARBA" id="ARBA00022801"/>
    </source>
</evidence>
<evidence type="ECO:0000256" key="3">
    <source>
        <dbReference type="ARBA" id="ARBA00013278"/>
    </source>
</evidence>
<dbReference type="Pfam" id="PF18695">
    <property type="entry name" value="cPLA2_C2"/>
    <property type="match status" value="1"/>
</dbReference>
<evidence type="ECO:0000256" key="7">
    <source>
        <dbReference type="ARBA" id="ARBA00022837"/>
    </source>
</evidence>
<dbReference type="Gene3D" id="2.60.40.150">
    <property type="entry name" value="C2 domain"/>
    <property type="match status" value="1"/>
</dbReference>
<dbReference type="Gene3D" id="3.40.1090.10">
    <property type="entry name" value="Cytosolic phospholipase A2 catalytic domain"/>
    <property type="match status" value="1"/>
</dbReference>
<dbReference type="PANTHER" id="PTHR10728:SF32">
    <property type="entry name" value="CYTOSOLIC PHOSPHOLIPASE A2 BETA"/>
    <property type="match status" value="1"/>
</dbReference>
<dbReference type="GO" id="GO:0005544">
    <property type="term" value="F:calcium-dependent phospholipid binding"/>
    <property type="evidence" value="ECO:0007669"/>
    <property type="project" value="TreeGrafter"/>
</dbReference>
<evidence type="ECO:0000259" key="14">
    <source>
        <dbReference type="PROSITE" id="PS50004"/>
    </source>
</evidence>
<keyword evidence="17" id="KW-1185">Reference proteome</keyword>
<keyword evidence="7 12" id="KW-0106">Calcium</keyword>
<dbReference type="EMBL" id="JAINUG010000349">
    <property type="protein sequence ID" value="KAJ8377540.1"/>
    <property type="molecule type" value="Genomic_DNA"/>
</dbReference>
<evidence type="ECO:0000256" key="5">
    <source>
        <dbReference type="ARBA" id="ARBA00022723"/>
    </source>
</evidence>
<protein>
    <recommendedName>
        <fullName evidence="3 12">Phospholipase A2</fullName>
        <ecNumber evidence="3 12">3.1.1.4</ecNumber>
    </recommendedName>
</protein>
<evidence type="ECO:0000259" key="15">
    <source>
        <dbReference type="PROSITE" id="PS51210"/>
    </source>
</evidence>
<dbReference type="PANTHER" id="PTHR10728">
    <property type="entry name" value="CYTOSOLIC PHOSPHOLIPASE A2"/>
    <property type="match status" value="1"/>
</dbReference>
<dbReference type="AlphaFoldDB" id="A0AAD7W2S3"/>
<dbReference type="GO" id="GO:0047498">
    <property type="term" value="F:calcium-dependent phospholipase A2 activity"/>
    <property type="evidence" value="ECO:0007669"/>
    <property type="project" value="TreeGrafter"/>
</dbReference>
<dbReference type="SUPFAM" id="SSF49562">
    <property type="entry name" value="C2 domain (Calcium/lipid-binding domain, CaLB)"/>
    <property type="match status" value="1"/>
</dbReference>
<dbReference type="InterPro" id="IPR016035">
    <property type="entry name" value="Acyl_Trfase/lysoPLipase"/>
</dbReference>
<evidence type="ECO:0000256" key="9">
    <source>
        <dbReference type="ARBA" id="ARBA00023098"/>
    </source>
</evidence>
<evidence type="ECO:0000256" key="1">
    <source>
        <dbReference type="ARBA" id="ARBA00004170"/>
    </source>
</evidence>
<feature type="domain" description="C2" evidence="14">
    <location>
        <begin position="27"/>
        <end position="147"/>
    </location>
</feature>
<keyword evidence="10" id="KW-0472">Membrane</keyword>
<dbReference type="InterPro" id="IPR002642">
    <property type="entry name" value="LysoPLipase_cat_dom"/>
</dbReference>
<gene>
    <name evidence="16" type="ORF">AAFF_G00256360</name>
</gene>
<evidence type="ECO:0000256" key="2">
    <source>
        <dbReference type="ARBA" id="ARBA00004514"/>
    </source>
</evidence>
<reference evidence="16" key="1">
    <citation type="journal article" date="2023" name="Science">
        <title>Genome structures resolve the early diversification of teleost fishes.</title>
        <authorList>
            <person name="Parey E."/>
            <person name="Louis A."/>
            <person name="Montfort J."/>
            <person name="Bouchez O."/>
            <person name="Roques C."/>
            <person name="Iampietro C."/>
            <person name="Lluch J."/>
            <person name="Castinel A."/>
            <person name="Donnadieu C."/>
            <person name="Desvignes T."/>
            <person name="Floi Bucao C."/>
            <person name="Jouanno E."/>
            <person name="Wen M."/>
            <person name="Mejri S."/>
            <person name="Dirks R."/>
            <person name="Jansen H."/>
            <person name="Henkel C."/>
            <person name="Chen W.J."/>
            <person name="Zahm M."/>
            <person name="Cabau C."/>
            <person name="Klopp C."/>
            <person name="Thompson A.W."/>
            <person name="Robinson-Rechavi M."/>
            <person name="Braasch I."/>
            <person name="Lecointre G."/>
            <person name="Bobe J."/>
            <person name="Postlethwait J.H."/>
            <person name="Berthelot C."/>
            <person name="Roest Crollius H."/>
            <person name="Guiguen Y."/>
        </authorList>
    </citation>
    <scope>NUCLEOTIDE SEQUENCE</scope>
    <source>
        <strain evidence="16">NC1722</strain>
    </source>
</reference>
<dbReference type="GO" id="GO:0005509">
    <property type="term" value="F:calcium ion binding"/>
    <property type="evidence" value="ECO:0007669"/>
    <property type="project" value="InterPro"/>
</dbReference>
<dbReference type="SUPFAM" id="SSF52151">
    <property type="entry name" value="FabD/lysophospholipase-like"/>
    <property type="match status" value="1"/>
</dbReference>
<keyword evidence="4 12" id="KW-0963">Cytoplasm</keyword>
<feature type="region of interest" description="Disordered" evidence="13">
    <location>
        <begin position="845"/>
        <end position="889"/>
    </location>
</feature>
<dbReference type="GO" id="GO:0005829">
    <property type="term" value="C:cytosol"/>
    <property type="evidence" value="ECO:0007669"/>
    <property type="project" value="UniProtKB-SubCell"/>
</dbReference>
<comment type="subcellular location">
    <subcellularLocation>
        <location evidence="2">Cytoplasm</location>
        <location evidence="2">Cytosol</location>
    </subcellularLocation>
    <subcellularLocation>
        <location evidence="1">Membrane</location>
        <topology evidence="1">Peripheral membrane protein</topology>
    </subcellularLocation>
</comment>
<dbReference type="CDD" id="cd04036">
    <property type="entry name" value="C2_cPLA2"/>
    <property type="match status" value="1"/>
</dbReference>